<dbReference type="CDD" id="cd20169">
    <property type="entry name" value="Peptidase_M90_mtfA"/>
    <property type="match status" value="1"/>
</dbReference>
<proteinExistence type="predicted"/>
<dbReference type="PANTHER" id="PTHR30164:SF2">
    <property type="entry name" value="PROTEIN MTFA"/>
    <property type="match status" value="1"/>
</dbReference>
<evidence type="ECO:0000313" key="2">
    <source>
        <dbReference type="Proteomes" id="UP000777935"/>
    </source>
</evidence>
<dbReference type="Proteomes" id="UP000777935">
    <property type="component" value="Unassembled WGS sequence"/>
</dbReference>
<dbReference type="Pfam" id="PF06167">
    <property type="entry name" value="Peptidase_M90"/>
    <property type="match status" value="1"/>
</dbReference>
<dbReference type="RefSeq" id="WP_174139669.1">
    <property type="nucleotide sequence ID" value="NZ_JABUFE010000013.1"/>
</dbReference>
<dbReference type="InterPro" id="IPR010384">
    <property type="entry name" value="MtfA_fam"/>
</dbReference>
<protein>
    <submittedName>
        <fullName evidence="1">Zinc-dependent peptidase</fullName>
    </submittedName>
</protein>
<sequence>MVIFLTLLFIITAAISARFWAKYRKRKKLLSTALLDHQRAIILEKVPIIQKIPPELRYTLEGKINVFLDQVDFYGCDGLDVTEEMELSIAAQACLLIMNSDAWYKHLRTNLIYPGAFKSQQASHSGYIITEHETVRLGESWSYGPVVLSWAHSEQGAINHEDGQNVVLHEFAHQIDQLSGHTDGAPILRKGQSFADWERVFVQAYKDHVQNIEKGRKTVLDAYGAAGQEEFFAVAVEVFFEKPARLKREEPEVYEQLSELFQLDPTAW</sequence>
<dbReference type="PANTHER" id="PTHR30164">
    <property type="entry name" value="MTFA PEPTIDASE"/>
    <property type="match status" value="1"/>
</dbReference>
<organism evidence="1 2">
    <name type="scientific">Parasulfitobacter algicola</name>
    <dbReference type="NCBI Taxonomy" id="2614809"/>
    <lineage>
        <taxon>Bacteria</taxon>
        <taxon>Pseudomonadati</taxon>
        <taxon>Pseudomonadota</taxon>
        <taxon>Alphaproteobacteria</taxon>
        <taxon>Rhodobacterales</taxon>
        <taxon>Roseobacteraceae</taxon>
        <taxon>Parasulfitobacter</taxon>
    </lineage>
</organism>
<accession>A0ABX2IUD4</accession>
<dbReference type="EMBL" id="JABUFE010000013">
    <property type="protein sequence ID" value="NSX56517.1"/>
    <property type="molecule type" value="Genomic_DNA"/>
</dbReference>
<name>A0ABX2IUD4_9RHOB</name>
<reference evidence="1 2" key="1">
    <citation type="submission" date="2020-06" db="EMBL/GenBank/DDBJ databases">
        <title>Sulfitobacter algicola sp. nov., isolated from green algae.</title>
        <authorList>
            <person name="Wang C."/>
        </authorList>
    </citation>
    <scope>NUCLEOTIDE SEQUENCE [LARGE SCALE GENOMIC DNA]</scope>
    <source>
        <strain evidence="1 2">1151</strain>
    </source>
</reference>
<gene>
    <name evidence="1" type="ORF">HRQ87_17145</name>
</gene>
<dbReference type="InterPro" id="IPR024079">
    <property type="entry name" value="MetalloPept_cat_dom_sf"/>
</dbReference>
<keyword evidence="2" id="KW-1185">Reference proteome</keyword>
<dbReference type="InterPro" id="IPR042252">
    <property type="entry name" value="MtfA_N"/>
</dbReference>
<dbReference type="Gene3D" id="3.40.390.10">
    <property type="entry name" value="Collagenase (Catalytic Domain)"/>
    <property type="match status" value="1"/>
</dbReference>
<dbReference type="Gene3D" id="1.10.472.150">
    <property type="entry name" value="Glucose-regulated metallo-peptidase M90, N-terminal domain"/>
    <property type="match status" value="1"/>
</dbReference>
<comment type="caution">
    <text evidence="1">The sequence shown here is derived from an EMBL/GenBank/DDBJ whole genome shotgun (WGS) entry which is preliminary data.</text>
</comment>
<evidence type="ECO:0000313" key="1">
    <source>
        <dbReference type="EMBL" id="NSX56517.1"/>
    </source>
</evidence>
<dbReference type="SUPFAM" id="SSF55486">
    <property type="entry name" value="Metalloproteases ('zincins'), catalytic domain"/>
    <property type="match status" value="1"/>
</dbReference>